<reference evidence="3" key="1">
    <citation type="submission" date="2021-01" db="EMBL/GenBank/DDBJ databases">
        <title>Adiantum capillus-veneris genome.</title>
        <authorList>
            <person name="Fang Y."/>
            <person name="Liao Q."/>
        </authorList>
    </citation>
    <scope>NUCLEOTIDE SEQUENCE</scope>
    <source>
        <strain evidence="3">H3</strain>
        <tissue evidence="3">Leaf</tissue>
    </source>
</reference>
<name>A0A9D4ZQ75_ADICA</name>
<dbReference type="Pfam" id="PF03140">
    <property type="entry name" value="DUF247"/>
    <property type="match status" value="1"/>
</dbReference>
<keyword evidence="2" id="KW-0472">Membrane</keyword>
<evidence type="ECO:0000313" key="4">
    <source>
        <dbReference type="Proteomes" id="UP000886520"/>
    </source>
</evidence>
<organism evidence="3 4">
    <name type="scientific">Adiantum capillus-veneris</name>
    <name type="common">Maidenhair fern</name>
    <dbReference type="NCBI Taxonomy" id="13818"/>
    <lineage>
        <taxon>Eukaryota</taxon>
        <taxon>Viridiplantae</taxon>
        <taxon>Streptophyta</taxon>
        <taxon>Embryophyta</taxon>
        <taxon>Tracheophyta</taxon>
        <taxon>Polypodiopsida</taxon>
        <taxon>Polypodiidae</taxon>
        <taxon>Polypodiales</taxon>
        <taxon>Pteridineae</taxon>
        <taxon>Pteridaceae</taxon>
        <taxon>Vittarioideae</taxon>
        <taxon>Adiantum</taxon>
    </lineage>
</organism>
<dbReference type="PANTHER" id="PTHR31170">
    <property type="entry name" value="BNAC04G53230D PROTEIN"/>
    <property type="match status" value="1"/>
</dbReference>
<evidence type="ECO:0000256" key="2">
    <source>
        <dbReference type="SAM" id="Phobius"/>
    </source>
</evidence>
<accession>A0A9D4ZQ75</accession>
<keyword evidence="2" id="KW-0812">Transmembrane</keyword>
<feature type="compositionally biased region" description="Polar residues" evidence="1">
    <location>
        <begin position="12"/>
        <end position="25"/>
    </location>
</feature>
<comment type="caution">
    <text evidence="3">The sequence shown here is derived from an EMBL/GenBank/DDBJ whole genome shotgun (WGS) entry which is preliminary data.</text>
</comment>
<gene>
    <name evidence="3" type="ORF">GOP47_0003496</name>
</gene>
<sequence>MGRSFLSEWPAGTSSAGEEESNTTGAAANAYPRLYKVPVDQRKANPQAYTPFLFSFGPYHAYLDDLEDNHAACTSHLQPPVDPLLDGVHLKRMTAAALLPLPQLANLISMIEKYEPQIRSQYVQWFNREGLDFSRLAAVLAIDAITIIAATMSQRLQWSTPLIHPLARLVLGDAILLENQIPMVVVECAIDTVRGASRPATDEANGAGEGPPLQSRAAEASFVDRYISDYSGLLVDQWPSLQGVIYWYCKHASPFTDWRPYILPPLMMGEKLDQKLAGQPLLAFLYDEICSRLTPDSAEVLLQNARTRRSIFNPVLDPSLPTASRLARCGVRFQRCHKDATISFDSKNAVLCLPRITVSDTAVRVLHNLLAYEATLRHPQEYSVVSYVHLMDCLIDTAHDVQLLEDAGVLCNKLGSDEEVASMWNKLCVSVSYRNTPSHSAIMTQLETLSKKRWNRWKANFKELYWERQPWLLLSIVAASLLFILSLLQTIYTTLGYY</sequence>
<feature type="region of interest" description="Disordered" evidence="1">
    <location>
        <begin position="1"/>
        <end position="25"/>
    </location>
</feature>
<dbReference type="OrthoDB" id="658695at2759"/>
<feature type="transmembrane region" description="Helical" evidence="2">
    <location>
        <begin position="471"/>
        <end position="492"/>
    </location>
</feature>
<evidence type="ECO:0000313" key="3">
    <source>
        <dbReference type="EMBL" id="KAI5083753.1"/>
    </source>
</evidence>
<dbReference type="AlphaFoldDB" id="A0A9D4ZQ75"/>
<dbReference type="InterPro" id="IPR004158">
    <property type="entry name" value="DUF247_pln"/>
</dbReference>
<proteinExistence type="predicted"/>
<dbReference type="Proteomes" id="UP000886520">
    <property type="component" value="Chromosome 3"/>
</dbReference>
<protein>
    <submittedName>
        <fullName evidence="3">Uncharacterized protein</fullName>
    </submittedName>
</protein>
<dbReference type="EMBL" id="JABFUD020000002">
    <property type="protein sequence ID" value="KAI5083753.1"/>
    <property type="molecule type" value="Genomic_DNA"/>
</dbReference>
<keyword evidence="2" id="KW-1133">Transmembrane helix</keyword>
<evidence type="ECO:0000256" key="1">
    <source>
        <dbReference type="SAM" id="MobiDB-lite"/>
    </source>
</evidence>
<dbReference type="PANTHER" id="PTHR31170:SF25">
    <property type="entry name" value="BNAA09G04570D PROTEIN"/>
    <property type="match status" value="1"/>
</dbReference>
<keyword evidence="4" id="KW-1185">Reference proteome</keyword>